<feature type="region of interest" description="Disordered" evidence="1">
    <location>
        <begin position="201"/>
        <end position="223"/>
    </location>
</feature>
<evidence type="ECO:0000256" key="1">
    <source>
        <dbReference type="SAM" id="MobiDB-lite"/>
    </source>
</evidence>
<keyword evidence="3" id="KW-1185">Reference proteome</keyword>
<evidence type="ECO:0000313" key="3">
    <source>
        <dbReference type="Proteomes" id="UP000287124"/>
    </source>
</evidence>
<reference evidence="2 3" key="1">
    <citation type="submission" date="2017-06" db="EMBL/GenBank/DDBJ databases">
        <title>Comparative genomic analysis of Ambrosia Fusariam Clade fungi.</title>
        <authorList>
            <person name="Stajich J.E."/>
            <person name="Carrillo J."/>
            <person name="Kijimoto T."/>
            <person name="Eskalen A."/>
            <person name="O'Donnell K."/>
            <person name="Kasson M."/>
        </authorList>
    </citation>
    <scope>NUCLEOTIDE SEQUENCE [LARGE SCALE GENOMIC DNA]</scope>
    <source>
        <strain evidence="2 3">UCR1854</strain>
    </source>
</reference>
<sequence length="223" mass="25220">MESQSIFDNENTRLSLFDADAISGVAPSELDFDFDGLVLNSQAYRRVFAQAQSDANLKSQIPVTEAFSLHFSDGATLQRDCGETIRSKFFPPKDNPHAQICERDYFRRLGLLCHLCGQGLDRTYIMSGNKKYHVRHLRSELPLASYDAEDVSPEGQFPDDMENDVQVYDYNRIGYFMEIVWAYYEGLAFLCLVMSPKEAISHNSKPDGLQQDTVTSADIETAC</sequence>
<name>A0A430LAC6_9HYPO</name>
<gene>
    <name evidence="2" type="ORF">BHE90_012887</name>
</gene>
<organism evidence="2 3">
    <name type="scientific">Fusarium euwallaceae</name>
    <dbReference type="NCBI Taxonomy" id="1147111"/>
    <lineage>
        <taxon>Eukaryota</taxon>
        <taxon>Fungi</taxon>
        <taxon>Dikarya</taxon>
        <taxon>Ascomycota</taxon>
        <taxon>Pezizomycotina</taxon>
        <taxon>Sordariomycetes</taxon>
        <taxon>Hypocreomycetidae</taxon>
        <taxon>Hypocreales</taxon>
        <taxon>Nectriaceae</taxon>
        <taxon>Fusarium</taxon>
        <taxon>Fusarium solani species complex</taxon>
    </lineage>
</organism>
<proteinExistence type="predicted"/>
<feature type="compositionally biased region" description="Polar residues" evidence="1">
    <location>
        <begin position="210"/>
        <end position="223"/>
    </location>
</feature>
<comment type="caution">
    <text evidence="2">The sequence shown here is derived from an EMBL/GenBank/DDBJ whole genome shotgun (WGS) entry which is preliminary data.</text>
</comment>
<accession>A0A430LAC6</accession>
<protein>
    <submittedName>
        <fullName evidence="2">Uncharacterized protein</fullName>
    </submittedName>
</protein>
<dbReference type="SUPFAM" id="SSF57716">
    <property type="entry name" value="Glucocorticoid receptor-like (DNA-binding domain)"/>
    <property type="match status" value="1"/>
</dbReference>
<dbReference type="AlphaFoldDB" id="A0A430LAC6"/>
<dbReference type="EMBL" id="MIKF01000299">
    <property type="protein sequence ID" value="RTE72691.1"/>
    <property type="molecule type" value="Genomic_DNA"/>
</dbReference>
<dbReference type="Proteomes" id="UP000287124">
    <property type="component" value="Unassembled WGS sequence"/>
</dbReference>
<evidence type="ECO:0000313" key="2">
    <source>
        <dbReference type="EMBL" id="RTE72691.1"/>
    </source>
</evidence>